<dbReference type="Gene3D" id="3.30.70.330">
    <property type="match status" value="1"/>
</dbReference>
<dbReference type="InterPro" id="IPR012677">
    <property type="entry name" value="Nucleotide-bd_a/b_plait_sf"/>
</dbReference>
<comment type="caution">
    <text evidence="4">The sequence shown here is derived from an EMBL/GenBank/DDBJ whole genome shotgun (WGS) entry which is preliminary data.</text>
</comment>
<reference evidence="4 5" key="1">
    <citation type="journal article" date="2014" name="Am. J. Bot.">
        <title>Genome assembly and annotation for red clover (Trifolium pratense; Fabaceae).</title>
        <authorList>
            <person name="Istvanek J."/>
            <person name="Jaros M."/>
            <person name="Krenek A."/>
            <person name="Repkova J."/>
        </authorList>
    </citation>
    <scope>NUCLEOTIDE SEQUENCE [LARGE SCALE GENOMIC DNA]</scope>
    <source>
        <strain evidence="5">cv. Tatra</strain>
        <tissue evidence="4">Young leaves</tissue>
    </source>
</reference>
<sequence>MADIANLSIIPLMPTSFAPDSKEIAFKTIPSASKFQIKHFIESFYNLQVQKVRTLNVKGKTKNRGGTLVAKPNYKKAYVTLKKPVSFTNDLFPFHPAVNAVDDNSKNKKKLVAN</sequence>
<keyword evidence="3" id="KW-0687">Ribonucleoprotein</keyword>
<dbReference type="STRING" id="57577.A0A2K3K9W0"/>
<dbReference type="PANTHER" id="PTHR12059:SF8">
    <property type="entry name" value="50S RIBOSOMAL PROTEIN L23"/>
    <property type="match status" value="1"/>
</dbReference>
<dbReference type="GO" id="GO:0003735">
    <property type="term" value="F:structural constituent of ribosome"/>
    <property type="evidence" value="ECO:0007669"/>
    <property type="project" value="InterPro"/>
</dbReference>
<dbReference type="GO" id="GO:0005762">
    <property type="term" value="C:mitochondrial large ribosomal subunit"/>
    <property type="evidence" value="ECO:0007669"/>
    <property type="project" value="TreeGrafter"/>
</dbReference>
<dbReference type="Gramene" id="Tp57577_TGAC_v2_mRNA6512">
    <property type="protein sequence ID" value="Tp57577_TGAC_v2_mRNA6512"/>
    <property type="gene ID" value="Tp57577_TGAC_v2_gene6292"/>
</dbReference>
<dbReference type="SUPFAM" id="SSF54189">
    <property type="entry name" value="Ribosomal proteins S24e, L23 and L15e"/>
    <property type="match status" value="1"/>
</dbReference>
<protein>
    <submittedName>
        <fullName evidence="4">50S ribosomal protein l23-like</fullName>
    </submittedName>
</protein>
<dbReference type="PANTHER" id="PTHR12059">
    <property type="entry name" value="RIBOSOMAL PROTEIN L23-RELATED"/>
    <property type="match status" value="1"/>
</dbReference>
<proteinExistence type="inferred from homology"/>
<dbReference type="EMBL" id="ASHM01152362">
    <property type="protein sequence ID" value="PNX63081.1"/>
    <property type="molecule type" value="Genomic_DNA"/>
</dbReference>
<dbReference type="HAMAP" id="MF_01369_B">
    <property type="entry name" value="Ribosomal_uL23_B"/>
    <property type="match status" value="1"/>
</dbReference>
<organism evidence="4 5">
    <name type="scientific">Trifolium pratense</name>
    <name type="common">Red clover</name>
    <dbReference type="NCBI Taxonomy" id="57577"/>
    <lineage>
        <taxon>Eukaryota</taxon>
        <taxon>Viridiplantae</taxon>
        <taxon>Streptophyta</taxon>
        <taxon>Embryophyta</taxon>
        <taxon>Tracheophyta</taxon>
        <taxon>Spermatophyta</taxon>
        <taxon>Magnoliopsida</taxon>
        <taxon>eudicotyledons</taxon>
        <taxon>Gunneridae</taxon>
        <taxon>Pentapetalae</taxon>
        <taxon>rosids</taxon>
        <taxon>fabids</taxon>
        <taxon>Fabales</taxon>
        <taxon>Fabaceae</taxon>
        <taxon>Papilionoideae</taxon>
        <taxon>50 kb inversion clade</taxon>
        <taxon>NPAAA clade</taxon>
        <taxon>Hologalegina</taxon>
        <taxon>IRL clade</taxon>
        <taxon>Trifolieae</taxon>
        <taxon>Trifolium</taxon>
    </lineage>
</organism>
<reference evidence="4 5" key="2">
    <citation type="journal article" date="2017" name="Front. Plant Sci.">
        <title>Gene Classification and Mining of Molecular Markers Useful in Red Clover (Trifolium pratense) Breeding.</title>
        <authorList>
            <person name="Istvanek J."/>
            <person name="Dluhosova J."/>
            <person name="Dluhos P."/>
            <person name="Patkova L."/>
            <person name="Nedelnik J."/>
            <person name="Repkova J."/>
        </authorList>
    </citation>
    <scope>NUCLEOTIDE SEQUENCE [LARGE SCALE GENOMIC DNA]</scope>
    <source>
        <strain evidence="5">cv. Tatra</strain>
        <tissue evidence="4">Young leaves</tissue>
    </source>
</reference>
<keyword evidence="2 4" id="KW-0689">Ribosomal protein</keyword>
<evidence type="ECO:0000313" key="4">
    <source>
        <dbReference type="EMBL" id="PNX63081.1"/>
    </source>
</evidence>
<gene>
    <name evidence="4" type="ORF">L195_g061446</name>
</gene>
<evidence type="ECO:0000256" key="1">
    <source>
        <dbReference type="ARBA" id="ARBA00006700"/>
    </source>
</evidence>
<evidence type="ECO:0000256" key="2">
    <source>
        <dbReference type="ARBA" id="ARBA00022980"/>
    </source>
</evidence>
<dbReference type="InterPro" id="IPR012678">
    <property type="entry name" value="Ribosomal_uL23/eL15/eS24_sf"/>
</dbReference>
<evidence type="ECO:0000313" key="5">
    <source>
        <dbReference type="Proteomes" id="UP000236291"/>
    </source>
</evidence>
<dbReference type="Proteomes" id="UP000236291">
    <property type="component" value="Unassembled WGS sequence"/>
</dbReference>
<dbReference type="AlphaFoldDB" id="A0A2K3K9W0"/>
<comment type="similarity">
    <text evidence="1">Belongs to the universal ribosomal protein uL23 family.</text>
</comment>
<dbReference type="Pfam" id="PF00276">
    <property type="entry name" value="Ribosomal_L23"/>
    <property type="match status" value="1"/>
</dbReference>
<evidence type="ECO:0000256" key="3">
    <source>
        <dbReference type="ARBA" id="ARBA00023274"/>
    </source>
</evidence>
<accession>A0A2K3K9W0</accession>
<dbReference type="GO" id="GO:0032543">
    <property type="term" value="P:mitochondrial translation"/>
    <property type="evidence" value="ECO:0007669"/>
    <property type="project" value="TreeGrafter"/>
</dbReference>
<dbReference type="InterPro" id="IPR013025">
    <property type="entry name" value="Ribosomal_uL23-like"/>
</dbReference>
<dbReference type="GO" id="GO:0003729">
    <property type="term" value="F:mRNA binding"/>
    <property type="evidence" value="ECO:0007669"/>
    <property type="project" value="UniProtKB-ARBA"/>
</dbReference>
<name>A0A2K3K9W0_TRIPR</name>